<evidence type="ECO:0000256" key="19">
    <source>
        <dbReference type="SAM" id="MobiDB-lite"/>
    </source>
</evidence>
<keyword evidence="12 20" id="KW-1133">Transmembrane helix</keyword>
<evidence type="ECO:0000313" key="23">
    <source>
        <dbReference type="Proteomes" id="UP000825935"/>
    </source>
</evidence>
<accession>A0A8T2TKU0</accession>
<evidence type="ECO:0000256" key="9">
    <source>
        <dbReference type="ARBA" id="ARBA00022741"/>
    </source>
</evidence>
<dbReference type="OrthoDB" id="1905251at2759"/>
<evidence type="ECO:0000256" key="5">
    <source>
        <dbReference type="ARBA" id="ARBA00022679"/>
    </source>
</evidence>
<dbReference type="Gene3D" id="1.10.510.10">
    <property type="entry name" value="Transferase(Phosphotransferase) domain 1"/>
    <property type="match status" value="1"/>
</dbReference>
<evidence type="ECO:0000256" key="4">
    <source>
        <dbReference type="ARBA" id="ARBA00022614"/>
    </source>
</evidence>
<evidence type="ECO:0000256" key="8">
    <source>
        <dbReference type="ARBA" id="ARBA00022737"/>
    </source>
</evidence>
<dbReference type="InterPro" id="IPR011009">
    <property type="entry name" value="Kinase-like_dom_sf"/>
</dbReference>
<evidence type="ECO:0000256" key="7">
    <source>
        <dbReference type="ARBA" id="ARBA00022729"/>
    </source>
</evidence>
<dbReference type="Proteomes" id="UP000825935">
    <property type="component" value="Chromosome 12"/>
</dbReference>
<keyword evidence="23" id="KW-1185">Reference proteome</keyword>
<keyword evidence="9 18" id="KW-0547">Nucleotide-binding</keyword>
<evidence type="ECO:0000256" key="15">
    <source>
        <dbReference type="ARBA" id="ARBA00023180"/>
    </source>
</evidence>
<evidence type="ECO:0000313" key="22">
    <source>
        <dbReference type="EMBL" id="KAH7422443.1"/>
    </source>
</evidence>
<dbReference type="InterPro" id="IPR000719">
    <property type="entry name" value="Prot_kinase_dom"/>
</dbReference>
<dbReference type="SMART" id="SM00220">
    <property type="entry name" value="S_TKc"/>
    <property type="match status" value="1"/>
</dbReference>
<evidence type="ECO:0000256" key="11">
    <source>
        <dbReference type="ARBA" id="ARBA00022840"/>
    </source>
</evidence>
<dbReference type="InterPro" id="IPR051824">
    <property type="entry name" value="LRR_Rcpt-Like_S/T_Kinase"/>
</dbReference>
<keyword evidence="11 18" id="KW-0067">ATP-binding</keyword>
<dbReference type="Pfam" id="PF00069">
    <property type="entry name" value="Pkinase"/>
    <property type="match status" value="1"/>
</dbReference>
<dbReference type="InterPro" id="IPR008271">
    <property type="entry name" value="Ser/Thr_kinase_AS"/>
</dbReference>
<dbReference type="Gene3D" id="3.80.10.10">
    <property type="entry name" value="Ribonuclease Inhibitor"/>
    <property type="match status" value="3"/>
</dbReference>
<evidence type="ECO:0000256" key="10">
    <source>
        <dbReference type="ARBA" id="ARBA00022777"/>
    </source>
</evidence>
<dbReference type="FunFam" id="3.80.10.10:FF:000041">
    <property type="entry name" value="LRR receptor-like serine/threonine-protein kinase ERECTA"/>
    <property type="match status" value="2"/>
</dbReference>
<name>A0A8T2TKU0_CERRI</name>
<keyword evidence="13 20" id="KW-0472">Membrane</keyword>
<dbReference type="SUPFAM" id="SSF52058">
    <property type="entry name" value="L domain-like"/>
    <property type="match status" value="1"/>
</dbReference>
<dbReference type="AlphaFoldDB" id="A0A8T2TKU0"/>
<keyword evidence="4" id="KW-0433">Leucine-rich repeat</keyword>
<keyword evidence="5" id="KW-0808">Transferase</keyword>
<keyword evidence="15" id="KW-0325">Glycoprotein</keyword>
<keyword evidence="3" id="KW-0723">Serine/threonine-protein kinase</keyword>
<dbReference type="InterPro" id="IPR032675">
    <property type="entry name" value="LRR_dom_sf"/>
</dbReference>
<gene>
    <name evidence="22" type="ORF">KP509_12G008700</name>
</gene>
<dbReference type="GO" id="GO:0016020">
    <property type="term" value="C:membrane"/>
    <property type="evidence" value="ECO:0007669"/>
    <property type="project" value="UniProtKB-SubCell"/>
</dbReference>
<keyword evidence="14" id="KW-0675">Receptor</keyword>
<evidence type="ECO:0000256" key="13">
    <source>
        <dbReference type="ARBA" id="ARBA00023136"/>
    </source>
</evidence>
<dbReference type="InterPro" id="IPR055414">
    <property type="entry name" value="LRR_R13L4/SHOC2-like"/>
</dbReference>
<evidence type="ECO:0000256" key="17">
    <source>
        <dbReference type="ARBA" id="ARBA00048679"/>
    </source>
</evidence>
<dbReference type="PROSITE" id="PS50011">
    <property type="entry name" value="PROTEIN_KINASE_DOM"/>
    <property type="match status" value="1"/>
</dbReference>
<comment type="subcellular location">
    <subcellularLocation>
        <location evidence="1">Membrane</location>
        <topology evidence="1">Single-pass type I membrane protein</topology>
    </subcellularLocation>
</comment>
<dbReference type="GO" id="GO:0004674">
    <property type="term" value="F:protein serine/threonine kinase activity"/>
    <property type="evidence" value="ECO:0007669"/>
    <property type="project" value="UniProtKB-KW"/>
</dbReference>
<dbReference type="CDD" id="cd14066">
    <property type="entry name" value="STKc_IRAK"/>
    <property type="match status" value="1"/>
</dbReference>
<comment type="caution">
    <text evidence="22">The sequence shown here is derived from an EMBL/GenBank/DDBJ whole genome shotgun (WGS) entry which is preliminary data.</text>
</comment>
<dbReference type="SMART" id="SM00369">
    <property type="entry name" value="LRR_TYP"/>
    <property type="match status" value="5"/>
</dbReference>
<evidence type="ECO:0000256" key="1">
    <source>
        <dbReference type="ARBA" id="ARBA00004479"/>
    </source>
</evidence>
<evidence type="ECO:0000256" key="20">
    <source>
        <dbReference type="SAM" id="Phobius"/>
    </source>
</evidence>
<dbReference type="SUPFAM" id="SSF56112">
    <property type="entry name" value="Protein kinase-like (PK-like)"/>
    <property type="match status" value="1"/>
</dbReference>
<feature type="compositionally biased region" description="Acidic residues" evidence="19">
    <location>
        <begin position="773"/>
        <end position="784"/>
    </location>
</feature>
<evidence type="ECO:0000256" key="16">
    <source>
        <dbReference type="ARBA" id="ARBA00047899"/>
    </source>
</evidence>
<evidence type="ECO:0000256" key="3">
    <source>
        <dbReference type="ARBA" id="ARBA00022527"/>
    </source>
</evidence>
<dbReference type="GO" id="GO:0005524">
    <property type="term" value="F:ATP binding"/>
    <property type="evidence" value="ECO:0007669"/>
    <property type="project" value="UniProtKB-UniRule"/>
</dbReference>
<protein>
    <recommendedName>
        <fullName evidence="2">non-specific serine/threonine protein kinase</fullName>
        <ecNumber evidence="2">2.7.11.1</ecNumber>
    </recommendedName>
</protein>
<evidence type="ECO:0000256" key="6">
    <source>
        <dbReference type="ARBA" id="ARBA00022692"/>
    </source>
</evidence>
<dbReference type="Gene3D" id="3.30.200.20">
    <property type="entry name" value="Phosphorylase Kinase, domain 1"/>
    <property type="match status" value="1"/>
</dbReference>
<dbReference type="Pfam" id="PF23598">
    <property type="entry name" value="LRR_14"/>
    <property type="match status" value="1"/>
</dbReference>
<feature type="region of interest" description="Disordered" evidence="19">
    <location>
        <begin position="765"/>
        <end position="784"/>
    </location>
</feature>
<feature type="binding site" evidence="18">
    <location>
        <position position="506"/>
    </location>
    <ligand>
        <name>ATP</name>
        <dbReference type="ChEBI" id="CHEBI:30616"/>
    </ligand>
</feature>
<keyword evidence="6 20" id="KW-0812">Transmembrane</keyword>
<organism evidence="22 23">
    <name type="scientific">Ceratopteris richardii</name>
    <name type="common">Triangle waterfern</name>
    <dbReference type="NCBI Taxonomy" id="49495"/>
    <lineage>
        <taxon>Eukaryota</taxon>
        <taxon>Viridiplantae</taxon>
        <taxon>Streptophyta</taxon>
        <taxon>Embryophyta</taxon>
        <taxon>Tracheophyta</taxon>
        <taxon>Polypodiopsida</taxon>
        <taxon>Polypodiidae</taxon>
        <taxon>Polypodiales</taxon>
        <taxon>Pteridineae</taxon>
        <taxon>Pteridaceae</taxon>
        <taxon>Parkerioideae</taxon>
        <taxon>Ceratopteris</taxon>
    </lineage>
</organism>
<dbReference type="PROSITE" id="PS00107">
    <property type="entry name" value="PROTEIN_KINASE_ATP"/>
    <property type="match status" value="1"/>
</dbReference>
<keyword evidence="7" id="KW-0732">Signal</keyword>
<feature type="transmembrane region" description="Helical" evidence="20">
    <location>
        <begin position="424"/>
        <end position="443"/>
    </location>
</feature>
<feature type="domain" description="Protein kinase" evidence="21">
    <location>
        <begin position="479"/>
        <end position="758"/>
    </location>
</feature>
<keyword evidence="8" id="KW-0677">Repeat</keyword>
<reference evidence="22" key="1">
    <citation type="submission" date="2021-08" db="EMBL/GenBank/DDBJ databases">
        <title>WGS assembly of Ceratopteris richardii.</title>
        <authorList>
            <person name="Marchant D.B."/>
            <person name="Chen G."/>
            <person name="Jenkins J."/>
            <person name="Shu S."/>
            <person name="Leebens-Mack J."/>
            <person name="Grimwood J."/>
            <person name="Schmutz J."/>
            <person name="Soltis P."/>
            <person name="Soltis D."/>
            <person name="Chen Z.-H."/>
        </authorList>
    </citation>
    <scope>NUCLEOTIDE SEQUENCE</scope>
    <source>
        <strain evidence="22">Whitten #5841</strain>
        <tissue evidence="22">Leaf</tissue>
    </source>
</reference>
<evidence type="ECO:0000256" key="18">
    <source>
        <dbReference type="PROSITE-ProRule" id="PRU10141"/>
    </source>
</evidence>
<dbReference type="PROSITE" id="PS00108">
    <property type="entry name" value="PROTEIN_KINASE_ST"/>
    <property type="match status" value="1"/>
</dbReference>
<dbReference type="InterPro" id="IPR017441">
    <property type="entry name" value="Protein_kinase_ATP_BS"/>
</dbReference>
<dbReference type="PANTHER" id="PTHR48006">
    <property type="entry name" value="LEUCINE-RICH REPEAT-CONTAINING PROTEIN DDB_G0281931-RELATED"/>
    <property type="match status" value="1"/>
</dbReference>
<sequence length="811" mass="91519">MHLRSHFRPSNMAIAVCLREIQTFHLLVLLSWLTFALCNSSSTTLSDAEALRAIRDAWKLNQSWWQGDDPCNGWENVGCDTDNRVNYLNLSSLGIVGDIPDEIRNLDHLTILDLSNPRNSSLPYNFISGDLSPLQSLTRLLHLNLTFNSLQLEVFPSSIFNLTSLISLRLDNNLISGPLPKELAGLENLVYLYLGNNSLSGPIPKEYGAFSNLQELSLWNNYLNSTIPSEIGLLQNLRYLNLHDCSLYGGLPDDLARLRKLERMSLYSNQLTGEIPDAWRNLTGLQHLYLKGNYLTKSIPPWLFSLPKLYNLSLGYNLFYGDLNIKSTNISIISLDCNFLSGPEPELPNHNFTSEGNCFAGADTNDKIKCYQPYYDCSIFFERVPNGSCPSCPARQILYNASTCVCMIDALKEGASSSRNTIKAIGSTLAVIVFALCMFFVLWRRSRILNQKPMKDFWEGPEGVQRFLYKDLSRATNDFDRNHEIGHGGFGKVYLGEVNGKAVAIKRAHTSSIQDVSGFRNEVVLLSRLHHRNLVRLLGFCEENETQILVYEYMPKGNLHTLLFNIQNPIQLDWLKRLDIALGVAQGLDYLHSFADPPVIHRDVKPSNILLDENTVAKLSDFGISKVTSEFETEFPTKPAGTVGYIDPQYILREQLTAASDVYSFGVVLLELVTGQKSVEKTRTDDQNLVAWVRKHLEDGGVNSIVDKRLQNNYPENVFHDMIRLAMDCASFDSENRPSMKVAVSILETCRWSIAPYIFAENDDSHDGSVYEQQEDINEHEEENLPTSKKHFLHSNDSVSASLTVWDISGR</sequence>
<comment type="catalytic activity">
    <reaction evidence="17">
        <text>L-seryl-[protein] + ATP = O-phospho-L-seryl-[protein] + ADP + H(+)</text>
        <dbReference type="Rhea" id="RHEA:17989"/>
        <dbReference type="Rhea" id="RHEA-COMP:9863"/>
        <dbReference type="Rhea" id="RHEA-COMP:11604"/>
        <dbReference type="ChEBI" id="CHEBI:15378"/>
        <dbReference type="ChEBI" id="CHEBI:29999"/>
        <dbReference type="ChEBI" id="CHEBI:30616"/>
        <dbReference type="ChEBI" id="CHEBI:83421"/>
        <dbReference type="ChEBI" id="CHEBI:456216"/>
        <dbReference type="EC" id="2.7.11.1"/>
    </reaction>
</comment>
<proteinExistence type="predicted"/>
<dbReference type="EMBL" id="CM035417">
    <property type="protein sequence ID" value="KAH7422443.1"/>
    <property type="molecule type" value="Genomic_DNA"/>
</dbReference>
<dbReference type="PANTHER" id="PTHR48006:SF51">
    <property type="entry name" value="PROTEIN KINASE DOMAIN-CONTAINING PROTEIN"/>
    <property type="match status" value="1"/>
</dbReference>
<evidence type="ECO:0000256" key="14">
    <source>
        <dbReference type="ARBA" id="ARBA00023170"/>
    </source>
</evidence>
<evidence type="ECO:0000256" key="2">
    <source>
        <dbReference type="ARBA" id="ARBA00012513"/>
    </source>
</evidence>
<evidence type="ECO:0000259" key="21">
    <source>
        <dbReference type="PROSITE" id="PS50011"/>
    </source>
</evidence>
<comment type="catalytic activity">
    <reaction evidence="16">
        <text>L-threonyl-[protein] + ATP = O-phospho-L-threonyl-[protein] + ADP + H(+)</text>
        <dbReference type="Rhea" id="RHEA:46608"/>
        <dbReference type="Rhea" id="RHEA-COMP:11060"/>
        <dbReference type="Rhea" id="RHEA-COMP:11605"/>
        <dbReference type="ChEBI" id="CHEBI:15378"/>
        <dbReference type="ChEBI" id="CHEBI:30013"/>
        <dbReference type="ChEBI" id="CHEBI:30616"/>
        <dbReference type="ChEBI" id="CHEBI:61977"/>
        <dbReference type="ChEBI" id="CHEBI:456216"/>
        <dbReference type="EC" id="2.7.11.1"/>
    </reaction>
</comment>
<keyword evidence="10" id="KW-0418">Kinase</keyword>
<dbReference type="EC" id="2.7.11.1" evidence="2"/>
<evidence type="ECO:0000256" key="12">
    <source>
        <dbReference type="ARBA" id="ARBA00022989"/>
    </source>
</evidence>
<dbReference type="FunFam" id="3.30.200.20:FF:000039">
    <property type="entry name" value="receptor-like protein kinase FERONIA"/>
    <property type="match status" value="1"/>
</dbReference>
<dbReference type="InterPro" id="IPR003591">
    <property type="entry name" value="Leu-rich_rpt_typical-subtyp"/>
</dbReference>
<dbReference type="OMA" id="CKAPISH"/>
<dbReference type="FunFam" id="1.10.510.10:FF:000287">
    <property type="entry name" value="probable LRR receptor-like serine/threonine-protein kinase RKF3"/>
    <property type="match status" value="1"/>
</dbReference>